<evidence type="ECO:0000256" key="1">
    <source>
        <dbReference type="ARBA" id="ARBA00022679"/>
    </source>
</evidence>
<dbReference type="SUPFAM" id="SSF52821">
    <property type="entry name" value="Rhodanese/Cell cycle control phosphatase"/>
    <property type="match status" value="2"/>
</dbReference>
<reference evidence="4" key="1">
    <citation type="submission" date="2012-02" db="EMBL/GenBank/DDBJ databases">
        <title>The complete genome of Solitalea canadensis DSM 3403.</title>
        <authorList>
            <consortium name="US DOE Joint Genome Institute (JGI-PGF)"/>
            <person name="Lucas S."/>
            <person name="Copeland A."/>
            <person name="Lapidus A."/>
            <person name="Glavina del Rio T."/>
            <person name="Dalin E."/>
            <person name="Tice H."/>
            <person name="Bruce D."/>
            <person name="Goodwin L."/>
            <person name="Pitluck S."/>
            <person name="Peters L."/>
            <person name="Ovchinnikova G."/>
            <person name="Lu M."/>
            <person name="Kyrpides N."/>
            <person name="Mavromatis K."/>
            <person name="Ivanova N."/>
            <person name="Brettin T."/>
            <person name="Detter J.C."/>
            <person name="Han C."/>
            <person name="Larimer F."/>
            <person name="Land M."/>
            <person name="Hauser L."/>
            <person name="Markowitz V."/>
            <person name="Cheng J.-F."/>
            <person name="Hugenholtz P."/>
            <person name="Woyke T."/>
            <person name="Wu D."/>
            <person name="Spring S."/>
            <person name="Schroeder M."/>
            <person name="Kopitz M."/>
            <person name="Brambilla E."/>
            <person name="Klenk H.-P."/>
            <person name="Eisen J.A."/>
        </authorList>
    </citation>
    <scope>NUCLEOTIDE SEQUENCE</scope>
    <source>
        <strain evidence="4">DSM 3403</strain>
    </source>
</reference>
<dbReference type="STRING" id="929556.Solca_2126"/>
<dbReference type="eggNOG" id="COG2897">
    <property type="taxonomic scope" value="Bacteria"/>
</dbReference>
<evidence type="ECO:0000313" key="5">
    <source>
        <dbReference type="Proteomes" id="UP000007590"/>
    </source>
</evidence>
<dbReference type="PANTHER" id="PTHR11364:SF27">
    <property type="entry name" value="SULFURTRANSFERASE"/>
    <property type="match status" value="1"/>
</dbReference>
<name>H8KU68_SOLCM</name>
<organism evidence="4 5">
    <name type="scientific">Solitalea canadensis (strain ATCC 29591 / DSM 3403 / JCM 21819 / LMG 8368 / NBRC 15130 / NCIMB 12057 / USAM 9D)</name>
    <name type="common">Flexibacter canadensis</name>
    <dbReference type="NCBI Taxonomy" id="929556"/>
    <lineage>
        <taxon>Bacteria</taxon>
        <taxon>Pseudomonadati</taxon>
        <taxon>Bacteroidota</taxon>
        <taxon>Sphingobacteriia</taxon>
        <taxon>Sphingobacteriales</taxon>
        <taxon>Sphingobacteriaceae</taxon>
        <taxon>Solitalea</taxon>
    </lineage>
</organism>
<dbReference type="HOGENOM" id="CLU_031618_0_0_10"/>
<sequence length="282" mass="31139">MSQQLSPLIKPEELLSLYQKKEKLTIVDATNAGQEKYLTSHLDGALFVDLDTQLADIKADVAVGGRHPLPTFSQFSETLSQLGITPESHVVIYDDKNGSNAAARFWWMLKSVGHQNVQVLDGGFQAAVKAGFPVNDKTVAPQPVAPYKIEGSKLPLADISLIDKASQDENFLIIDVRDEERYNGEIEPIDLIAGHIPNAVNIPFTTNLDEHGFFLSREKLHDKYTKAFENVNPENIIVHCGSGVTACHTLLAIDAAGMEIPKLYVGSWSEWSRNNKPMVTKM</sequence>
<dbReference type="EMBL" id="CP003349">
    <property type="protein sequence ID" value="AFD07180.1"/>
    <property type="molecule type" value="Genomic_DNA"/>
</dbReference>
<dbReference type="KEGG" id="scn:Solca_2126"/>
<dbReference type="PROSITE" id="PS50206">
    <property type="entry name" value="RHODANESE_3"/>
    <property type="match status" value="2"/>
</dbReference>
<protein>
    <submittedName>
        <fullName evidence="4">Rhodanese-related sulfurtransferase</fullName>
    </submittedName>
</protein>
<dbReference type="CDD" id="cd01448">
    <property type="entry name" value="TST_Repeat_1"/>
    <property type="match status" value="1"/>
</dbReference>
<dbReference type="InterPro" id="IPR036873">
    <property type="entry name" value="Rhodanese-like_dom_sf"/>
</dbReference>
<dbReference type="InterPro" id="IPR045078">
    <property type="entry name" value="TST/MPST-like"/>
</dbReference>
<dbReference type="Pfam" id="PF00581">
    <property type="entry name" value="Rhodanese"/>
    <property type="match status" value="2"/>
</dbReference>
<dbReference type="PANTHER" id="PTHR11364">
    <property type="entry name" value="THIOSULFATE SULFERTANSFERASE"/>
    <property type="match status" value="1"/>
</dbReference>
<dbReference type="OrthoDB" id="9770030at2"/>
<dbReference type="AlphaFoldDB" id="H8KU68"/>
<dbReference type="RefSeq" id="WP_014680407.1">
    <property type="nucleotide sequence ID" value="NC_017770.1"/>
</dbReference>
<dbReference type="CDD" id="cd01449">
    <property type="entry name" value="TST_Repeat_2"/>
    <property type="match status" value="1"/>
</dbReference>
<evidence type="ECO:0000259" key="3">
    <source>
        <dbReference type="PROSITE" id="PS50206"/>
    </source>
</evidence>
<dbReference type="InterPro" id="IPR001763">
    <property type="entry name" value="Rhodanese-like_dom"/>
</dbReference>
<dbReference type="Gene3D" id="3.40.250.10">
    <property type="entry name" value="Rhodanese-like domain"/>
    <property type="match status" value="2"/>
</dbReference>
<dbReference type="GO" id="GO:0004792">
    <property type="term" value="F:thiosulfate-cyanide sulfurtransferase activity"/>
    <property type="evidence" value="ECO:0007669"/>
    <property type="project" value="TreeGrafter"/>
</dbReference>
<dbReference type="Proteomes" id="UP000007590">
    <property type="component" value="Chromosome"/>
</dbReference>
<feature type="domain" description="Rhodanese" evidence="3">
    <location>
        <begin position="20"/>
        <end position="136"/>
    </location>
</feature>
<gene>
    <name evidence="4" type="ordered locus">Solca_2126</name>
</gene>
<dbReference type="SMART" id="SM00450">
    <property type="entry name" value="RHOD"/>
    <property type="match status" value="2"/>
</dbReference>
<evidence type="ECO:0000256" key="2">
    <source>
        <dbReference type="ARBA" id="ARBA00022737"/>
    </source>
</evidence>
<feature type="domain" description="Rhodanese" evidence="3">
    <location>
        <begin position="167"/>
        <end position="280"/>
    </location>
</feature>
<keyword evidence="2" id="KW-0677">Repeat</keyword>
<keyword evidence="5" id="KW-1185">Reference proteome</keyword>
<accession>H8KU68</accession>
<evidence type="ECO:0000313" key="4">
    <source>
        <dbReference type="EMBL" id="AFD07180.1"/>
    </source>
</evidence>
<proteinExistence type="predicted"/>
<keyword evidence="1 4" id="KW-0808">Transferase</keyword>